<feature type="repeat" description="TPR" evidence="3">
    <location>
        <begin position="297"/>
        <end position="330"/>
    </location>
</feature>
<dbReference type="SMART" id="SM00028">
    <property type="entry name" value="TPR"/>
    <property type="match status" value="4"/>
</dbReference>
<dbReference type="PANTHER" id="PTHR45641:SF19">
    <property type="entry name" value="NEPHROCYSTIN-3"/>
    <property type="match status" value="1"/>
</dbReference>
<evidence type="ECO:0008006" key="7">
    <source>
        <dbReference type="Google" id="ProtNLM"/>
    </source>
</evidence>
<comment type="caution">
    <text evidence="5">The sequence shown here is derived from an EMBL/GenBank/DDBJ whole genome shotgun (WGS) entry which is preliminary data.</text>
</comment>
<evidence type="ECO:0000256" key="1">
    <source>
        <dbReference type="ARBA" id="ARBA00022737"/>
    </source>
</evidence>
<dbReference type="PANTHER" id="PTHR45641">
    <property type="entry name" value="TETRATRICOPEPTIDE REPEAT PROTEIN (AFU_ORTHOLOGUE AFUA_6G03870)"/>
    <property type="match status" value="1"/>
</dbReference>
<feature type="repeat" description="TPR" evidence="3">
    <location>
        <begin position="30"/>
        <end position="63"/>
    </location>
</feature>
<accession>A0A814W9C1</accession>
<dbReference type="Pfam" id="PF13424">
    <property type="entry name" value="TPR_12"/>
    <property type="match status" value="2"/>
</dbReference>
<dbReference type="PROSITE" id="PS50005">
    <property type="entry name" value="TPR"/>
    <property type="match status" value="2"/>
</dbReference>
<keyword evidence="1" id="KW-0677">Repeat</keyword>
<proteinExistence type="predicted"/>
<feature type="region of interest" description="Disordered" evidence="4">
    <location>
        <begin position="89"/>
        <end position="108"/>
    </location>
</feature>
<feature type="compositionally biased region" description="Low complexity" evidence="4">
    <location>
        <begin position="91"/>
        <end position="107"/>
    </location>
</feature>
<keyword evidence="2 3" id="KW-0802">TPR repeat</keyword>
<gene>
    <name evidence="5" type="ORF">JYZ213_LOCUS26803</name>
</gene>
<dbReference type="AlphaFoldDB" id="A0A814W9C1"/>
<dbReference type="SUPFAM" id="SSF48452">
    <property type="entry name" value="TPR-like"/>
    <property type="match status" value="1"/>
</dbReference>
<dbReference type="InterPro" id="IPR011990">
    <property type="entry name" value="TPR-like_helical_dom_sf"/>
</dbReference>
<dbReference type="EMBL" id="CAJNOG010000363">
    <property type="protein sequence ID" value="CAF1199189.1"/>
    <property type="molecule type" value="Genomic_DNA"/>
</dbReference>
<dbReference type="InterPro" id="IPR019734">
    <property type="entry name" value="TPR_rpt"/>
</dbReference>
<dbReference type="Gene3D" id="1.25.40.10">
    <property type="entry name" value="Tetratricopeptide repeat domain"/>
    <property type="match status" value="2"/>
</dbReference>
<evidence type="ECO:0000313" key="6">
    <source>
        <dbReference type="Proteomes" id="UP000663845"/>
    </source>
</evidence>
<protein>
    <recommendedName>
        <fullName evidence="7">Kinesin light chain</fullName>
    </recommendedName>
</protein>
<reference evidence="5" key="1">
    <citation type="submission" date="2021-02" db="EMBL/GenBank/DDBJ databases">
        <authorList>
            <person name="Nowell W R."/>
        </authorList>
    </citation>
    <scope>NUCLEOTIDE SEQUENCE</scope>
</reference>
<evidence type="ECO:0000256" key="4">
    <source>
        <dbReference type="SAM" id="MobiDB-lite"/>
    </source>
</evidence>
<sequence length="357" mass="41331">MGDYSKALLSHKKACEIRHKTLHSNHPDLATSYNNIGLVYNQMREYSKALSFYKKAYEIFSITLPSNHPSLATLYSNIDLMIAPRLRSEARGGPSSSGSSTRYNSTGGVYGEHDKQAIKQFTAYCRQSECMSPIYIDRFEKEYHAQLAIWWYTFPSNIYSMLNYALRTLDADILINMGFFLHDLHRQIHNLYEQQLTSDDDQQLRLLTNRIRQEVRSHTGWQRLGNLLLITGQFTKAEELYNVLLNQASTNDEKLLYYNQLRIVHKNQGDYKKAICCYKEVLEIQQKSLPSNHPSLATSYNNIGMVYYNMKDYSKALSYLEDAHDIFQCALPPTHSSIKDVEKGIEIVKEETMKNIQ</sequence>
<name>A0A814W9C1_9BILA</name>
<dbReference type="Proteomes" id="UP000663845">
    <property type="component" value="Unassembled WGS sequence"/>
</dbReference>
<evidence type="ECO:0000256" key="2">
    <source>
        <dbReference type="ARBA" id="ARBA00022803"/>
    </source>
</evidence>
<evidence type="ECO:0000313" key="5">
    <source>
        <dbReference type="EMBL" id="CAF1199189.1"/>
    </source>
</evidence>
<evidence type="ECO:0000256" key="3">
    <source>
        <dbReference type="PROSITE-ProRule" id="PRU00339"/>
    </source>
</evidence>
<organism evidence="5 6">
    <name type="scientific">Adineta steineri</name>
    <dbReference type="NCBI Taxonomy" id="433720"/>
    <lineage>
        <taxon>Eukaryota</taxon>
        <taxon>Metazoa</taxon>
        <taxon>Spiralia</taxon>
        <taxon>Gnathifera</taxon>
        <taxon>Rotifera</taxon>
        <taxon>Eurotatoria</taxon>
        <taxon>Bdelloidea</taxon>
        <taxon>Adinetida</taxon>
        <taxon>Adinetidae</taxon>
        <taxon>Adineta</taxon>
    </lineage>
</organism>
<dbReference type="PROSITE" id="PS50293">
    <property type="entry name" value="TPR_REGION"/>
    <property type="match status" value="1"/>
</dbReference>